<evidence type="ECO:0000259" key="4">
    <source>
        <dbReference type="PROSITE" id="PS50041"/>
    </source>
</evidence>
<dbReference type="GeneID" id="117351819"/>
<dbReference type="InterPro" id="IPR001304">
    <property type="entry name" value="C-type_lectin-like"/>
</dbReference>
<dbReference type="SUPFAM" id="SSF56436">
    <property type="entry name" value="C-type lectin-like"/>
    <property type="match status" value="9"/>
</dbReference>
<dbReference type="InParanoid" id="A0A6P8Q8R3"/>
<feature type="domain" description="C-type lectin" evidence="4">
    <location>
        <begin position="15"/>
        <end position="153"/>
    </location>
</feature>
<protein>
    <submittedName>
        <fullName evidence="6">Uncharacterized protein LOC117351819</fullName>
    </submittedName>
</protein>
<dbReference type="Pfam" id="PF00059">
    <property type="entry name" value="Lectin_C"/>
    <property type="match status" value="8"/>
</dbReference>
<dbReference type="CDD" id="cd00037">
    <property type="entry name" value="CLECT"/>
    <property type="match status" value="3"/>
</dbReference>
<organism evidence="5 6">
    <name type="scientific">Geotrypetes seraphini</name>
    <name type="common">Gaboon caecilian</name>
    <name type="synonym">Caecilia seraphini</name>
    <dbReference type="NCBI Taxonomy" id="260995"/>
    <lineage>
        <taxon>Eukaryota</taxon>
        <taxon>Metazoa</taxon>
        <taxon>Chordata</taxon>
        <taxon>Craniata</taxon>
        <taxon>Vertebrata</taxon>
        <taxon>Euteleostomi</taxon>
        <taxon>Amphibia</taxon>
        <taxon>Gymnophiona</taxon>
        <taxon>Geotrypetes</taxon>
    </lineage>
</organism>
<keyword evidence="3" id="KW-0812">Transmembrane</keyword>
<dbReference type="KEGG" id="gsh:117351819"/>
<dbReference type="PANTHER" id="PTHR45710">
    <property type="entry name" value="C-TYPE LECTIN DOMAIN-CONTAINING PROTEIN 180"/>
    <property type="match status" value="1"/>
</dbReference>
<dbReference type="RefSeq" id="XP_033783553.1">
    <property type="nucleotide sequence ID" value="XM_033927662.1"/>
</dbReference>
<feature type="transmembrane region" description="Helical" evidence="3">
    <location>
        <begin position="2179"/>
        <end position="2202"/>
    </location>
</feature>
<dbReference type="InterPro" id="IPR016187">
    <property type="entry name" value="CTDL_fold"/>
</dbReference>
<gene>
    <name evidence="6" type="primary">LOC117351819</name>
</gene>
<dbReference type="OrthoDB" id="9029751at2759"/>
<dbReference type="PROSITE" id="PS50041">
    <property type="entry name" value="C_TYPE_LECTIN_2"/>
    <property type="match status" value="9"/>
</dbReference>
<keyword evidence="3" id="KW-0472">Membrane</keyword>
<dbReference type="GO" id="GO:0005886">
    <property type="term" value="C:plasma membrane"/>
    <property type="evidence" value="ECO:0007669"/>
    <property type="project" value="UniProtKB-SubCell"/>
</dbReference>
<reference evidence="6" key="1">
    <citation type="submission" date="2025-08" db="UniProtKB">
        <authorList>
            <consortium name="RefSeq"/>
        </authorList>
    </citation>
    <scope>IDENTIFICATION</scope>
</reference>
<feature type="domain" description="C-type lectin" evidence="4">
    <location>
        <begin position="794"/>
        <end position="907"/>
    </location>
</feature>
<dbReference type="InterPro" id="IPR016186">
    <property type="entry name" value="C-type_lectin-like/link_sf"/>
</dbReference>
<feature type="domain" description="C-type lectin" evidence="4">
    <location>
        <begin position="2055"/>
        <end position="2165"/>
    </location>
</feature>
<feature type="domain" description="C-type lectin" evidence="4">
    <location>
        <begin position="293"/>
        <end position="406"/>
    </location>
</feature>
<evidence type="ECO:0000313" key="5">
    <source>
        <dbReference type="Proteomes" id="UP000515159"/>
    </source>
</evidence>
<evidence type="ECO:0000313" key="6">
    <source>
        <dbReference type="RefSeq" id="XP_033783553.1"/>
    </source>
</evidence>
<keyword evidence="5" id="KW-1185">Reference proteome</keyword>
<name>A0A6P8Q8R3_GEOSA</name>
<dbReference type="SMART" id="SM00034">
    <property type="entry name" value="CLECT"/>
    <property type="match status" value="9"/>
</dbReference>
<feature type="domain" description="C-type lectin" evidence="4">
    <location>
        <begin position="1302"/>
        <end position="1415"/>
    </location>
</feature>
<accession>A0A6P8Q8R3</accession>
<feature type="domain" description="C-type lectin" evidence="4">
    <location>
        <begin position="1813"/>
        <end position="1920"/>
    </location>
</feature>
<dbReference type="Gene3D" id="2.170.300.10">
    <property type="entry name" value="Tie2 ligand-binding domain superfamily"/>
    <property type="match status" value="1"/>
</dbReference>
<evidence type="ECO:0000256" key="2">
    <source>
        <dbReference type="SAM" id="MobiDB-lite"/>
    </source>
</evidence>
<feature type="domain" description="C-type lectin" evidence="4">
    <location>
        <begin position="548"/>
        <end position="658"/>
    </location>
</feature>
<dbReference type="Gene3D" id="3.10.100.10">
    <property type="entry name" value="Mannose-Binding Protein A, subunit A"/>
    <property type="match status" value="9"/>
</dbReference>
<proteinExistence type="predicted"/>
<dbReference type="InterPro" id="IPR050828">
    <property type="entry name" value="C-type_lectin/matrix_domain"/>
</dbReference>
<feature type="domain" description="C-type lectin" evidence="4">
    <location>
        <begin position="1557"/>
        <end position="1672"/>
    </location>
</feature>
<evidence type="ECO:0000256" key="3">
    <source>
        <dbReference type="SAM" id="Phobius"/>
    </source>
</evidence>
<feature type="region of interest" description="Disordered" evidence="2">
    <location>
        <begin position="2213"/>
        <end position="2234"/>
    </location>
</feature>
<dbReference type="PANTHER" id="PTHR45710:SF36">
    <property type="entry name" value="C-TYPE LECTIN DOMAIN-CONTAINING PROTEIN"/>
    <property type="match status" value="1"/>
</dbReference>
<evidence type="ECO:0000256" key="1">
    <source>
        <dbReference type="ARBA" id="ARBA00004401"/>
    </source>
</evidence>
<comment type="subcellular location">
    <subcellularLocation>
        <location evidence="1">Cell membrane</location>
        <topology evidence="1">Single-pass type II membrane protein</topology>
    </subcellularLocation>
</comment>
<keyword evidence="3" id="KW-1133">Transmembrane helix</keyword>
<dbReference type="Proteomes" id="UP000515159">
    <property type="component" value="Chromosome 18"/>
</dbReference>
<feature type="domain" description="C-type lectin" evidence="4">
    <location>
        <begin position="1047"/>
        <end position="1159"/>
    </location>
</feature>
<sequence length="2234" mass="252632">MKTFKCPEGPNWLYWDQHCYYLENKYTKTWMEALKDCKRYSNTELMKIDSLAEKASLTLVPFKSAQAFSWILFATCAGHPKDWMLLLPLEDYWIGMNNFADVNFTWSEGSPVDNTWLQLSNILPEAVSSCIKVTPTRQLLAVACVERAKWICKRSADAERYQRFESRILLYPAMHPAEVHKELSTAKSACLSLTHSCSGITTWNNSYVLVEGTSLLESEEPNAFAYVKSDCSMGFSGKNCSSVCKVCFGDILCNPLTGDCNDVLRCQFQDAPASCRTGLKSLKCPPYAGWWYREPNCYFFSSKNGRSWLEARNACRQYNDADLLWIESRDELNWLLSKVLPGVTWTGLNNRKLFFSWQWANEKSASNTLKWLKLFGSPGGRCAGIDRATGDVVKFPCEKSYRWACKKREAAGLFEMFPDRYIMKPFASLELFSNLANAQLACALQQNCTAVVQIQDFFRLLAGHDEIRFTPDSRDPAATVYIKRICTPGFFGDYCSRVCILCHGDIPCNSVTGGCPELFTCLTKTDSELCEKALTSVKCPQNPLWYYWNGNCYYIEKTMTRTWEEARRRCVGYHNSSLMIIHSEDEMIWLASMVTANVWLGLSKVAGVWTWSTGHAADVTPRWFLSIRSAPGPCAQLRQEDASLLATECNISLSWVCEKKADLDMFLVYPGKLLLSLSLIAEYTTLDEAKHCCIVNPICKGIASWPDRHALVFSTEMVTAGSSNTVYLKTNCASGYYGLNCSNVCSPCYTKEPCNSLTGLCDDAASCSRTDTLVNCARSVVSVKCPNAAGWMYWKQNCYYIATAESKNWHDAFSACSHYRNSALVWLEDAEELAWLSSLVTANSWTGLQDLNGDHIWTWSFGEDATSAMAWLTFQKREKLKRCTEVIPKGAKIYSALCQKANKWTCKKAADLEMYAVVWDAVMLSMLSIPNVTYTDESMAREACLFLRSKCAGFALWTGTYLLMSKAKLILSEFEDGVAYIKSVCNFQFYGVHCENKCPHCYWDRPCNAITGHCEDSVVCAKPESKGVCELGQYSFRCPLDASWYYWNGWCYKVEMVQRASWQEARAACGRFNSTRLLQLDSAEEKAWVEKMVSGPAWIGISRDTPASPWKWSDGSIVSESKSWLRIDVTAAGNCALISNRPELLQAKICSTELPFVCERSETVDMFRSYPGDVVTLRENLLPVTYSSLESAKAACLYEKDHCTGVVSSENKYILVSGSEVVRSTGQVHNFYPKLGCKHGYFDKQCQTVCSLCRRGLHCHVLTGACVDTAKFTCTLQSLDPRCSAGKVLSDLCPFRPKWHYFQSACYYVENQANKTWHEAREWCRGFKETDLIVINSTLEKMWALSQNVNSWIGLTYVTRKSSYVWINGTVAEAQSSRIFNIGSPILTKQKSCVTTFGNFLVLDVCSSLWGWICKRAEAITKLYTEYSGKSLYTPRVPKANIYRDLEAAKNVCSVMWNCTGVVLTKWLYVLHTSTVLFNSWKGGVSTLLKTDCQHGRYGAQCENTCPKCLHSSPCNGYSGLCSDYLYCSSESQTLISCESGYIYSGKCPTEPGWWYWHGSCYYFQTTKKTTWMEAEQLCTQYRDAHLLWIESTEEKEWLLTKTTETTTWSGLSGHKHCSVLAWSYSKYPYTGAAWLPVHKKTRKYMCCAHFAGSDGSLTAVGCSQKHPWICKRKEEAVDILQYVPYYLVEKATLNSSIPSLQEALRLCRSQRSLCNGILKHEKTHRTMLASQIFQVKGYTGPAMNAYLKSACTPGYYGPECRETCVCNDPENCNPFTGECVGILQCLLQFVQQKCQRGVLSLKCPRDPGWWYWNATCYYIEARNATLSWEEAKGFCSAYNGTDLLQLDSEAEKAWVSSMLNGSVWIDISTLGLHSAPGKSKKTPNTLKTANGKANKCFQLDVAGTVRQVDCLTLSPWVCERKEGDSMFWKYPGRVLLHPWEQLNYSSLEFAQSACLLNPNCTGVTEWKKRYTSVLGTQLVNSVNRQNTAYLFSACSEGRYGRYCQEKCPQCLGKLVCNKITGQCDSRVTCQERRDLKLCDYRLISSHCFASWRYWNGSCYYFAPYVLKWREAHGICGKFKGAQLLKLNSTKEQIWAAQVLVRSSWIGLRYNISTGLWIWADDEEAAPSWDLINVTDYLAVCVQMMPGTGGFIASHCTKQAQWICKASQVPGALESAHRWWSSVLLSVLIAVFVVVITMLATYGTVYWQRKSEHEQQESQTETSSMAEDFMMEER</sequence>